<name>A0A1D2MC70_ORCCI</name>
<reference evidence="3 4" key="1">
    <citation type="journal article" date="2016" name="Genome Biol. Evol.">
        <title>Gene Family Evolution Reflects Adaptation to Soil Environmental Stressors in the Genome of the Collembolan Orchesella cincta.</title>
        <authorList>
            <person name="Faddeeva-Vakhrusheva A."/>
            <person name="Derks M.F."/>
            <person name="Anvar S.Y."/>
            <person name="Agamennone V."/>
            <person name="Suring W."/>
            <person name="Smit S."/>
            <person name="van Straalen N.M."/>
            <person name="Roelofs D."/>
        </authorList>
    </citation>
    <scope>NUCLEOTIDE SEQUENCE [LARGE SCALE GENOMIC DNA]</scope>
    <source>
        <tissue evidence="3">Mixed pool</tissue>
    </source>
</reference>
<dbReference type="InterPro" id="IPR036508">
    <property type="entry name" value="Chitin-bd_dom_sf"/>
</dbReference>
<accession>A0A1D2MC70</accession>
<feature type="domain" description="Chitin-binding type-2" evidence="2">
    <location>
        <begin position="34"/>
        <end position="66"/>
    </location>
</feature>
<sequence length="254" mass="28428">MKAFYFVLSIAALAVSANAGVVIQEEHPINWYDCSGEADGNYVHPYDCTRFISCSGGIASQRDCANCDIDPVRCPDGRLVATSTEGPIRHIIRKSINCRANYNNPTLLRAVTGLPEVGTPCNPDECLNHGDCHTFVRCSNESGSWVWVEKDCGPDLIWNPHNSDGSNHIHGGNCDFYEKLQQSQKDKYNQDDKCLKCYWKAFGKCSKVYEYQEAGLKYRAPQNLTCSDKLVFVEELETCQRCEKVIGENGRTCC</sequence>
<keyword evidence="1" id="KW-0732">Signal</keyword>
<dbReference type="OrthoDB" id="6020543at2759"/>
<protein>
    <recommendedName>
        <fullName evidence="2">Chitin-binding type-2 domain-containing protein</fullName>
    </recommendedName>
</protein>
<dbReference type="Proteomes" id="UP000094527">
    <property type="component" value="Unassembled WGS sequence"/>
</dbReference>
<dbReference type="OMA" id="SINCRAN"/>
<dbReference type="Gene3D" id="2.170.140.10">
    <property type="entry name" value="Chitin binding domain"/>
    <property type="match status" value="1"/>
</dbReference>
<dbReference type="SUPFAM" id="SSF57625">
    <property type="entry name" value="Invertebrate chitin-binding proteins"/>
    <property type="match status" value="1"/>
</dbReference>
<feature type="signal peptide" evidence="1">
    <location>
        <begin position="1"/>
        <end position="19"/>
    </location>
</feature>
<organism evidence="3 4">
    <name type="scientific">Orchesella cincta</name>
    <name type="common">Springtail</name>
    <name type="synonym">Podura cincta</name>
    <dbReference type="NCBI Taxonomy" id="48709"/>
    <lineage>
        <taxon>Eukaryota</taxon>
        <taxon>Metazoa</taxon>
        <taxon>Ecdysozoa</taxon>
        <taxon>Arthropoda</taxon>
        <taxon>Hexapoda</taxon>
        <taxon>Collembola</taxon>
        <taxon>Entomobryomorpha</taxon>
        <taxon>Entomobryoidea</taxon>
        <taxon>Orchesellidae</taxon>
        <taxon>Orchesellinae</taxon>
        <taxon>Orchesella</taxon>
    </lineage>
</organism>
<keyword evidence="4" id="KW-1185">Reference proteome</keyword>
<dbReference type="AlphaFoldDB" id="A0A1D2MC70"/>
<evidence type="ECO:0000313" key="4">
    <source>
        <dbReference type="Proteomes" id="UP000094527"/>
    </source>
</evidence>
<dbReference type="STRING" id="48709.A0A1D2MC70"/>
<comment type="caution">
    <text evidence="3">The sequence shown here is derived from an EMBL/GenBank/DDBJ whole genome shotgun (WGS) entry which is preliminary data.</text>
</comment>
<dbReference type="InterPro" id="IPR002557">
    <property type="entry name" value="Chitin-bd_dom"/>
</dbReference>
<gene>
    <name evidence="3" type="ORF">Ocin01_16168</name>
</gene>
<dbReference type="GO" id="GO:0005576">
    <property type="term" value="C:extracellular region"/>
    <property type="evidence" value="ECO:0007669"/>
    <property type="project" value="InterPro"/>
</dbReference>
<evidence type="ECO:0000256" key="1">
    <source>
        <dbReference type="SAM" id="SignalP"/>
    </source>
</evidence>
<feature type="chain" id="PRO_5008903786" description="Chitin-binding type-2 domain-containing protein" evidence="1">
    <location>
        <begin position="20"/>
        <end position="254"/>
    </location>
</feature>
<dbReference type="GO" id="GO:0008061">
    <property type="term" value="F:chitin binding"/>
    <property type="evidence" value="ECO:0007669"/>
    <property type="project" value="InterPro"/>
</dbReference>
<evidence type="ECO:0000259" key="2">
    <source>
        <dbReference type="Pfam" id="PF01607"/>
    </source>
</evidence>
<dbReference type="EMBL" id="LJIJ01001928">
    <property type="protein sequence ID" value="ODM90512.1"/>
    <property type="molecule type" value="Genomic_DNA"/>
</dbReference>
<evidence type="ECO:0000313" key="3">
    <source>
        <dbReference type="EMBL" id="ODM90512.1"/>
    </source>
</evidence>
<proteinExistence type="predicted"/>
<dbReference type="Pfam" id="PF01607">
    <property type="entry name" value="CBM_14"/>
    <property type="match status" value="1"/>
</dbReference>